<keyword evidence="3" id="KW-1185">Reference proteome</keyword>
<dbReference type="Gene3D" id="3.10.450.50">
    <property type="match status" value="1"/>
</dbReference>
<reference evidence="2" key="1">
    <citation type="submission" date="2022-10" db="EMBL/GenBank/DDBJ databases">
        <title>The WGS of Solirubrobacter sp. CPCC 204708.</title>
        <authorList>
            <person name="Jiang Z."/>
        </authorList>
    </citation>
    <scope>NUCLEOTIDE SEQUENCE</scope>
    <source>
        <strain evidence="2">CPCC 204708</strain>
    </source>
</reference>
<feature type="domain" description="DUF4440" evidence="1">
    <location>
        <begin position="12"/>
        <end position="124"/>
    </location>
</feature>
<dbReference type="InterPro" id="IPR032710">
    <property type="entry name" value="NTF2-like_dom_sf"/>
</dbReference>
<dbReference type="NCBIfam" id="TIGR02246">
    <property type="entry name" value="SgcJ/EcaC family oxidoreductase"/>
    <property type="match status" value="1"/>
</dbReference>
<sequence length="133" mass="14627">MSIQHQADIAELRAIIADVQTGFNENDPELLVGHFTDEGTAVNVMGALLRGREAMLEASRELLTGPLKDERARYVLGDVTFLGPDVAVAHKTARAIDRAGAELDARDAMIALYVFVREAGRWRIAARQNTLIR</sequence>
<dbReference type="EMBL" id="JAPCID010000019">
    <property type="protein sequence ID" value="MDA0138873.1"/>
    <property type="molecule type" value="Genomic_DNA"/>
</dbReference>
<evidence type="ECO:0000313" key="3">
    <source>
        <dbReference type="Proteomes" id="UP001147700"/>
    </source>
</evidence>
<comment type="caution">
    <text evidence="2">The sequence shown here is derived from an EMBL/GenBank/DDBJ whole genome shotgun (WGS) entry which is preliminary data.</text>
</comment>
<protein>
    <submittedName>
        <fullName evidence="2">SgcJ/EcaC family oxidoreductase</fullName>
    </submittedName>
</protein>
<dbReference type="InterPro" id="IPR027843">
    <property type="entry name" value="DUF4440"/>
</dbReference>
<dbReference type="Proteomes" id="UP001147700">
    <property type="component" value="Unassembled WGS sequence"/>
</dbReference>
<evidence type="ECO:0000259" key="1">
    <source>
        <dbReference type="Pfam" id="PF14534"/>
    </source>
</evidence>
<accession>A0ABT4RK11</accession>
<gene>
    <name evidence="2" type="ORF">OJ962_15325</name>
</gene>
<dbReference type="InterPro" id="IPR011944">
    <property type="entry name" value="Steroid_delta5-4_isomerase"/>
</dbReference>
<dbReference type="RefSeq" id="WP_202953411.1">
    <property type="nucleotide sequence ID" value="NZ_JAPCID010000019.1"/>
</dbReference>
<organism evidence="2 3">
    <name type="scientific">Solirubrobacter deserti</name>
    <dbReference type="NCBI Taxonomy" id="2282478"/>
    <lineage>
        <taxon>Bacteria</taxon>
        <taxon>Bacillati</taxon>
        <taxon>Actinomycetota</taxon>
        <taxon>Thermoleophilia</taxon>
        <taxon>Solirubrobacterales</taxon>
        <taxon>Solirubrobacteraceae</taxon>
        <taxon>Solirubrobacter</taxon>
    </lineage>
</organism>
<dbReference type="SUPFAM" id="SSF54427">
    <property type="entry name" value="NTF2-like"/>
    <property type="match status" value="1"/>
</dbReference>
<evidence type="ECO:0000313" key="2">
    <source>
        <dbReference type="EMBL" id="MDA0138873.1"/>
    </source>
</evidence>
<proteinExistence type="predicted"/>
<name>A0ABT4RK11_9ACTN</name>
<dbReference type="Pfam" id="PF14534">
    <property type="entry name" value="DUF4440"/>
    <property type="match status" value="1"/>
</dbReference>